<evidence type="ECO:0008006" key="5">
    <source>
        <dbReference type="Google" id="ProtNLM"/>
    </source>
</evidence>
<organism evidence="2">
    <name type="scientific">Mytilinidion resinicola</name>
    <dbReference type="NCBI Taxonomy" id="574789"/>
    <lineage>
        <taxon>Eukaryota</taxon>
        <taxon>Fungi</taxon>
        <taxon>Dikarya</taxon>
        <taxon>Ascomycota</taxon>
        <taxon>Pezizomycotina</taxon>
        <taxon>Dothideomycetes</taxon>
        <taxon>Pleosporomycetidae</taxon>
        <taxon>Mytilinidiales</taxon>
        <taxon>Mytilinidiaceae</taxon>
        <taxon>Mytilinidion</taxon>
    </lineage>
</organism>
<name>A0A6A6Z9Z5_9PEZI</name>
<proteinExistence type="predicted"/>
<accession>A0A6A6Z9Z5</accession>
<dbReference type="GeneID" id="54465679"/>
<evidence type="ECO:0000256" key="1">
    <source>
        <dbReference type="SAM" id="MobiDB-lite"/>
    </source>
</evidence>
<sequence>MGKRRRTNADKGHEKQAKKPKTIAKGEEEAYKIRLTEDYKRDSYRAGAFPFLALPGELQNRVYEFALVRKEIRIVSTIAAPGQKRRSWTPWAKYRPLTYTRRIQDTSEPDCCGDEDEYEHDNADDKLSEEARANAEICLNLFLVSRPLYNEARAAFYKRDLFYFQETYLNIPGVSLAFLRDRPSEVLQNFIQKIHIDGLSRIDKPSLKQLVDFLGREKLPLRYLGLSFRDFVPFPITKNDRSWTWQWGGTLDIERGSGTVLMEGFLNVLLTITPVGTLALEVYTRPTYSAPTPNPPHKMERHVVAFIAFLRSKLLRDAEKLELG</sequence>
<reference evidence="4" key="2">
    <citation type="submission" date="2020-04" db="EMBL/GenBank/DDBJ databases">
        <authorList>
            <consortium name="NCBI Genome Project"/>
        </authorList>
    </citation>
    <scope>NUCLEOTIDE SEQUENCE</scope>
    <source>
        <strain evidence="4">CBS 304.34</strain>
    </source>
</reference>
<evidence type="ECO:0000313" key="4">
    <source>
        <dbReference type="RefSeq" id="XP_033584800.1"/>
    </source>
</evidence>
<dbReference type="PANTHER" id="PTHR42085:SF2">
    <property type="entry name" value="F-BOX DOMAIN-CONTAINING PROTEIN"/>
    <property type="match status" value="1"/>
</dbReference>
<dbReference type="Proteomes" id="UP000504636">
    <property type="component" value="Unplaced"/>
</dbReference>
<keyword evidence="3" id="KW-1185">Reference proteome</keyword>
<feature type="region of interest" description="Disordered" evidence="1">
    <location>
        <begin position="1"/>
        <end position="25"/>
    </location>
</feature>
<feature type="compositionally biased region" description="Basic and acidic residues" evidence="1">
    <location>
        <begin position="7"/>
        <end position="17"/>
    </location>
</feature>
<evidence type="ECO:0000313" key="3">
    <source>
        <dbReference type="Proteomes" id="UP000504636"/>
    </source>
</evidence>
<dbReference type="InterPro" id="IPR038883">
    <property type="entry name" value="AN11006-like"/>
</dbReference>
<dbReference type="RefSeq" id="XP_033584800.1">
    <property type="nucleotide sequence ID" value="XM_033724786.1"/>
</dbReference>
<reference evidence="4" key="3">
    <citation type="submission" date="2025-04" db="UniProtKB">
        <authorList>
            <consortium name="RefSeq"/>
        </authorList>
    </citation>
    <scope>IDENTIFICATION</scope>
    <source>
        <strain evidence="4">CBS 304.34</strain>
    </source>
</reference>
<dbReference type="OrthoDB" id="62952at2759"/>
<dbReference type="AlphaFoldDB" id="A0A6A6Z9Z5"/>
<evidence type="ECO:0000313" key="2">
    <source>
        <dbReference type="EMBL" id="KAF2817836.1"/>
    </source>
</evidence>
<protein>
    <recommendedName>
        <fullName evidence="5">F-box domain-containing protein</fullName>
    </recommendedName>
</protein>
<gene>
    <name evidence="2 4" type="ORF">BDZ99DRAFT_514051</name>
</gene>
<dbReference type="EMBL" id="MU003692">
    <property type="protein sequence ID" value="KAF2817836.1"/>
    <property type="molecule type" value="Genomic_DNA"/>
</dbReference>
<dbReference type="PANTHER" id="PTHR42085">
    <property type="entry name" value="F-BOX DOMAIN-CONTAINING PROTEIN"/>
    <property type="match status" value="1"/>
</dbReference>
<reference evidence="2 4" key="1">
    <citation type="journal article" date="2020" name="Stud. Mycol.">
        <title>101 Dothideomycetes genomes: a test case for predicting lifestyles and emergence of pathogens.</title>
        <authorList>
            <person name="Haridas S."/>
            <person name="Albert R."/>
            <person name="Binder M."/>
            <person name="Bloem J."/>
            <person name="Labutti K."/>
            <person name="Salamov A."/>
            <person name="Andreopoulos B."/>
            <person name="Baker S."/>
            <person name="Barry K."/>
            <person name="Bills G."/>
            <person name="Bluhm B."/>
            <person name="Cannon C."/>
            <person name="Castanera R."/>
            <person name="Culley D."/>
            <person name="Daum C."/>
            <person name="Ezra D."/>
            <person name="Gonzalez J."/>
            <person name="Henrissat B."/>
            <person name="Kuo A."/>
            <person name="Liang C."/>
            <person name="Lipzen A."/>
            <person name="Lutzoni F."/>
            <person name="Magnuson J."/>
            <person name="Mondo S."/>
            <person name="Nolan M."/>
            <person name="Ohm R."/>
            <person name="Pangilinan J."/>
            <person name="Park H.-J."/>
            <person name="Ramirez L."/>
            <person name="Alfaro M."/>
            <person name="Sun H."/>
            <person name="Tritt A."/>
            <person name="Yoshinaga Y."/>
            <person name="Zwiers L.-H."/>
            <person name="Turgeon B."/>
            <person name="Goodwin S."/>
            <person name="Spatafora J."/>
            <person name="Crous P."/>
            <person name="Grigoriev I."/>
        </authorList>
    </citation>
    <scope>NUCLEOTIDE SEQUENCE</scope>
    <source>
        <strain evidence="2 4">CBS 304.34</strain>
    </source>
</reference>